<proteinExistence type="predicted"/>
<evidence type="ECO:0008006" key="4">
    <source>
        <dbReference type="Google" id="ProtNLM"/>
    </source>
</evidence>
<dbReference type="InterPro" id="IPR032675">
    <property type="entry name" value="LRR_dom_sf"/>
</dbReference>
<feature type="compositionally biased region" description="Acidic residues" evidence="1">
    <location>
        <begin position="248"/>
        <end position="257"/>
    </location>
</feature>
<reference evidence="2" key="1">
    <citation type="submission" date="2006-10" db="EMBL/GenBank/DDBJ databases">
        <authorList>
            <person name="Amadeo P."/>
            <person name="Zhao Q."/>
            <person name="Wortman J."/>
            <person name="Fraser-Liggett C."/>
            <person name="Carlton J."/>
        </authorList>
    </citation>
    <scope>NUCLEOTIDE SEQUENCE</scope>
    <source>
        <strain evidence="2">G3</strain>
    </source>
</reference>
<keyword evidence="3" id="KW-1185">Reference proteome</keyword>
<dbReference type="RefSeq" id="XP_001316092.1">
    <property type="nucleotide sequence ID" value="XM_001316057.1"/>
</dbReference>
<reference evidence="2" key="2">
    <citation type="journal article" date="2007" name="Science">
        <title>Draft genome sequence of the sexually transmitted pathogen Trichomonas vaginalis.</title>
        <authorList>
            <person name="Carlton J.M."/>
            <person name="Hirt R.P."/>
            <person name="Silva J.C."/>
            <person name="Delcher A.L."/>
            <person name="Schatz M."/>
            <person name="Zhao Q."/>
            <person name="Wortman J.R."/>
            <person name="Bidwell S.L."/>
            <person name="Alsmark U.C.M."/>
            <person name="Besteiro S."/>
            <person name="Sicheritz-Ponten T."/>
            <person name="Noel C.J."/>
            <person name="Dacks J.B."/>
            <person name="Foster P.G."/>
            <person name="Simillion C."/>
            <person name="Van de Peer Y."/>
            <person name="Miranda-Saavedra D."/>
            <person name="Barton G.J."/>
            <person name="Westrop G.D."/>
            <person name="Mueller S."/>
            <person name="Dessi D."/>
            <person name="Fiori P.L."/>
            <person name="Ren Q."/>
            <person name="Paulsen I."/>
            <person name="Zhang H."/>
            <person name="Bastida-Corcuera F.D."/>
            <person name="Simoes-Barbosa A."/>
            <person name="Brown M.T."/>
            <person name="Hayes R.D."/>
            <person name="Mukherjee M."/>
            <person name="Okumura C.Y."/>
            <person name="Schneider R."/>
            <person name="Smith A.J."/>
            <person name="Vanacova S."/>
            <person name="Villalvazo M."/>
            <person name="Haas B.J."/>
            <person name="Pertea M."/>
            <person name="Feldblyum T.V."/>
            <person name="Utterback T.R."/>
            <person name="Shu C.L."/>
            <person name="Osoegawa K."/>
            <person name="de Jong P.J."/>
            <person name="Hrdy I."/>
            <person name="Horvathova L."/>
            <person name="Zubacova Z."/>
            <person name="Dolezal P."/>
            <person name="Malik S.B."/>
            <person name="Logsdon J.M. Jr."/>
            <person name="Henze K."/>
            <person name="Gupta A."/>
            <person name="Wang C.C."/>
            <person name="Dunne R.L."/>
            <person name="Upcroft J.A."/>
            <person name="Upcroft P."/>
            <person name="White O."/>
            <person name="Salzberg S.L."/>
            <person name="Tang P."/>
            <person name="Chiu C.-H."/>
            <person name="Lee Y.-S."/>
            <person name="Embley T.M."/>
            <person name="Coombs G.H."/>
            <person name="Mottram J.C."/>
            <person name="Tachezy J."/>
            <person name="Fraser-Liggett C.M."/>
            <person name="Johnson P.J."/>
        </authorList>
    </citation>
    <scope>NUCLEOTIDE SEQUENCE [LARGE SCALE GENOMIC DNA]</scope>
    <source>
        <strain evidence="2">G3</strain>
    </source>
</reference>
<dbReference type="eggNOG" id="ENOG502S2EX">
    <property type="taxonomic scope" value="Eukaryota"/>
</dbReference>
<evidence type="ECO:0000313" key="3">
    <source>
        <dbReference type="Proteomes" id="UP000001542"/>
    </source>
</evidence>
<dbReference type="Gene3D" id="3.80.10.10">
    <property type="entry name" value="Ribonuclease Inhibitor"/>
    <property type="match status" value="1"/>
</dbReference>
<feature type="region of interest" description="Disordered" evidence="1">
    <location>
        <begin position="240"/>
        <end position="264"/>
    </location>
</feature>
<protein>
    <recommendedName>
        <fullName evidence="4">Leucine Rich Repeat family protein</fullName>
    </recommendedName>
</protein>
<dbReference type="VEuPathDB" id="TrichDB:TVAGG3_0235510"/>
<name>A2ETY1_TRIV3</name>
<dbReference type="KEGG" id="tva:4761717"/>
<dbReference type="VEuPathDB" id="TrichDB:TVAG_443570"/>
<accession>A2ETY1</accession>
<dbReference type="OrthoDB" id="265458at2759"/>
<gene>
    <name evidence="2" type="ORF">TVAG_443570</name>
</gene>
<dbReference type="SMR" id="A2ETY1"/>
<evidence type="ECO:0000256" key="1">
    <source>
        <dbReference type="SAM" id="MobiDB-lite"/>
    </source>
</evidence>
<dbReference type="InParanoid" id="A2ETY1"/>
<organism evidence="2 3">
    <name type="scientific">Trichomonas vaginalis (strain ATCC PRA-98 / G3)</name>
    <dbReference type="NCBI Taxonomy" id="412133"/>
    <lineage>
        <taxon>Eukaryota</taxon>
        <taxon>Metamonada</taxon>
        <taxon>Parabasalia</taxon>
        <taxon>Trichomonadida</taxon>
        <taxon>Trichomonadidae</taxon>
        <taxon>Trichomonas</taxon>
    </lineage>
</organism>
<dbReference type="AlphaFoldDB" id="A2ETY1"/>
<evidence type="ECO:0000313" key="2">
    <source>
        <dbReference type="EMBL" id="EAY03869.1"/>
    </source>
</evidence>
<dbReference type="Proteomes" id="UP000001542">
    <property type="component" value="Unassembled WGS sequence"/>
</dbReference>
<dbReference type="EMBL" id="DS113491">
    <property type="protein sequence ID" value="EAY03869.1"/>
    <property type="molecule type" value="Genomic_DNA"/>
</dbReference>
<dbReference type="SUPFAM" id="SSF52075">
    <property type="entry name" value="Outer arm dynein light chain 1"/>
    <property type="match status" value="1"/>
</dbReference>
<sequence length="264" mass="29751">MHQESQFLRQDIAKQKVQLSRTGSLIFKDMQIPTIDIGVQKSLIILEVSDTDLKSFETLKPQPSLKEICVTNCPISNFRGLGQQTKLSTINFVNTPISEQKFFRLACLVAVGPKLSSINNVAVTRTERLKAECYPPITKKLLDEGWILQYPIPSKEDFKFAAQKFNINYEESELEVNKYDNISASPIANRNKKSKQPENNQSFVEKAAEVLLPLGFHIRSGENMIDDVLESVDTLVQLAASAEKAADEAEEEEEEEAKENKSQQ</sequence>